<sequence>MGGCRKDEGYQNLSMDKLLLNKEKMDEFFDGLDCRLRVSGMVADSIMMGIVNSTMEEAYKKVCSKEGGLERLNEKSRFCELAVIQLEWCIKFIQEEMDSQIPGSSLEREKLVLDLTETRERIQRRLEETELAITKIGRELAERTENEAKLRRALALKDQELEYLRSTLELERVKGERVREFVLNNKVGGEQNTDGDFCELKSSVDQQFWNIKQKLKDGRVSFTKEMKRINESPSSMIKSPTDFEQDDGSCSDMNYSVKSDEEGNEEWQGDDLSINEVSNAISIQDCLPKNELNVTFEQMGADIGVLKAMLEVAFEMMDNAIILSKSGLIEQKWRWTIEKDTVALVFKNLLMDVRETLGARCSIGDIRVSDDWSVLMDELVTLRHELELLLGGNNVRQKTPLNQETVCSSFSAQTCGQPRGLTRRHSLGGEYPIEVDHVVPLKRCGKSDCSIKLEELLLPEPTPKQEEVGPRFVADIIRNHEFIIKKKTQEISWLKECQLRERRSVYLRKDSDIDTLKKNISNILVKLDTLTGGSGTLVSGQDSYGNVKKKPIIPQSSLQHAVQKGKGVPKLEEDISKLKQEIEELNIQFDITEGTYMIFYKELVKQLETELAKHNIQSLVGQDKCTIGVTNMIGVPNRDVNSNEIENFIEQQICYIVFNEAFRCMNSSFNLTMPSGKGLQVTDERKEDYLLNANFQDLNGGDIHCEGVSVKDRFIYSASNCSSELLNKVCLSNTQVRGSKLTLDQAGGDLEATTDQQNPCKGVTEGKGISLCLPEGEKEFHGFKCMVTSLMNFENSIVELEQMLQTKICLHSARLKEVQCQFSHLKKHISSLKTTEVLYRKAFTRRCYDLQTAEEEVDLLGDEVDQLVGVLAKTYTVLDHYSPNLQNYFEITDVFQLIRKELHDKAVLVQDQLLWLARN</sequence>
<keyword evidence="3" id="KW-1185">Reference proteome</keyword>
<evidence type="ECO:0000256" key="1">
    <source>
        <dbReference type="SAM" id="Coils"/>
    </source>
</evidence>
<protein>
    <recommendedName>
        <fullName evidence="4">WPP domain-associated protein</fullName>
    </recommendedName>
</protein>
<dbReference type="Proteomes" id="UP000825729">
    <property type="component" value="Unassembled WGS sequence"/>
</dbReference>
<proteinExistence type="predicted"/>
<evidence type="ECO:0000313" key="2">
    <source>
        <dbReference type="EMBL" id="KAG9445586.1"/>
    </source>
</evidence>
<comment type="caution">
    <text evidence="2">The sequence shown here is derived from an EMBL/GenBank/DDBJ whole genome shotgun (WGS) entry which is preliminary data.</text>
</comment>
<name>A0AAV7ECN8_ARIFI</name>
<feature type="coiled-coil region" evidence="1">
    <location>
        <begin position="568"/>
        <end position="617"/>
    </location>
</feature>
<dbReference type="AlphaFoldDB" id="A0AAV7ECN8"/>
<evidence type="ECO:0008006" key="4">
    <source>
        <dbReference type="Google" id="ProtNLM"/>
    </source>
</evidence>
<accession>A0AAV7ECN8</accession>
<keyword evidence="1" id="KW-0175">Coiled coil</keyword>
<dbReference type="PANTHER" id="PTHR33883:SF7">
    <property type="entry name" value="OS04G0521600 PROTEIN"/>
    <property type="match status" value="1"/>
</dbReference>
<evidence type="ECO:0000313" key="3">
    <source>
        <dbReference type="Proteomes" id="UP000825729"/>
    </source>
</evidence>
<dbReference type="InterPro" id="IPR037490">
    <property type="entry name" value="WAP"/>
</dbReference>
<dbReference type="PANTHER" id="PTHR33883">
    <property type="entry name" value="WPP DOMAIN-ASSOCIATED PROTEIN"/>
    <property type="match status" value="1"/>
</dbReference>
<feature type="coiled-coil region" evidence="1">
    <location>
        <begin position="112"/>
        <end position="139"/>
    </location>
</feature>
<reference evidence="2 3" key="1">
    <citation type="submission" date="2021-07" db="EMBL/GenBank/DDBJ databases">
        <title>The Aristolochia fimbriata genome: insights into angiosperm evolution, floral development and chemical biosynthesis.</title>
        <authorList>
            <person name="Jiao Y."/>
        </authorList>
    </citation>
    <scope>NUCLEOTIDE SEQUENCE [LARGE SCALE GENOMIC DNA]</scope>
    <source>
        <strain evidence="2">IBCAS-2021</strain>
        <tissue evidence="2">Leaf</tissue>
    </source>
</reference>
<dbReference type="EMBL" id="JAINDJ010000005">
    <property type="protein sequence ID" value="KAG9445586.1"/>
    <property type="molecule type" value="Genomic_DNA"/>
</dbReference>
<organism evidence="2 3">
    <name type="scientific">Aristolochia fimbriata</name>
    <name type="common">White veined hardy Dutchman's pipe vine</name>
    <dbReference type="NCBI Taxonomy" id="158543"/>
    <lineage>
        <taxon>Eukaryota</taxon>
        <taxon>Viridiplantae</taxon>
        <taxon>Streptophyta</taxon>
        <taxon>Embryophyta</taxon>
        <taxon>Tracheophyta</taxon>
        <taxon>Spermatophyta</taxon>
        <taxon>Magnoliopsida</taxon>
        <taxon>Magnoliidae</taxon>
        <taxon>Piperales</taxon>
        <taxon>Aristolochiaceae</taxon>
        <taxon>Aristolochia</taxon>
    </lineage>
</organism>
<gene>
    <name evidence="2" type="ORF">H6P81_011714</name>
</gene>